<reference evidence="2" key="1">
    <citation type="submission" date="2016-07" db="EMBL/GenBank/DDBJ databases">
        <authorList>
            <person name="Informatics P."/>
        </authorList>
    </citation>
    <scope>NUCLEOTIDE SEQUENCE</scope>
    <source>
        <strain evidence="2">INF092</strain>
    </source>
</reference>
<accession>A0A1C3T009</accession>
<dbReference type="AlphaFoldDB" id="A0A1C3T009"/>
<dbReference type="GO" id="GO:0016740">
    <property type="term" value="F:transferase activity"/>
    <property type="evidence" value="ECO:0007669"/>
    <property type="project" value="UniProtKB-KW"/>
</dbReference>
<sequence>MNNKYVIYTGIFGGYDHLIEPQVELHEDIHLVCFTNNPELTSKKWKVIMIGDDNISDHMLNRKVKVLPHLFLQDYEYSLYVDGNIFLKNNFLNFFERYCKGEFLMALPRHLDRYCIYEEAKICILQKKDNVSLINKQMDFYQSQGYPKNNGLYENNILLRKHNDDLIRKIMEDWWEQLNTWSKRDQLSLCYVFWKHKFTPQILIESSRISNKYFDIELHSNYKKMPFLKRMFVLIDMKKHKNFIFKASFYLISAIRKIRGWI</sequence>
<name>A0A1C3T009_KLEPN</name>
<evidence type="ECO:0000259" key="1">
    <source>
        <dbReference type="Pfam" id="PF04765"/>
    </source>
</evidence>
<organism evidence="2">
    <name type="scientific">Klebsiella pneumoniae</name>
    <dbReference type="NCBI Taxonomy" id="573"/>
    <lineage>
        <taxon>Bacteria</taxon>
        <taxon>Pseudomonadati</taxon>
        <taxon>Pseudomonadota</taxon>
        <taxon>Gammaproteobacteria</taxon>
        <taxon>Enterobacterales</taxon>
        <taxon>Enterobacteriaceae</taxon>
        <taxon>Klebsiella/Raoultella group</taxon>
        <taxon>Klebsiella</taxon>
        <taxon>Klebsiella pneumoniae complex</taxon>
    </lineage>
</organism>
<feature type="domain" description="TOD1/MUCI70 glycosyltransferase-like" evidence="1">
    <location>
        <begin position="44"/>
        <end position="198"/>
    </location>
</feature>
<dbReference type="RefSeq" id="WP_085898297.1">
    <property type="nucleotide sequence ID" value="NZ_CP031849.1"/>
</dbReference>
<dbReference type="PANTHER" id="PTHR12956">
    <property type="entry name" value="ALKALINE CERAMIDASE-RELATED"/>
    <property type="match status" value="1"/>
</dbReference>
<evidence type="ECO:0000313" key="2">
    <source>
        <dbReference type="EMBL" id="SCA95811.1"/>
    </source>
</evidence>
<keyword evidence="2" id="KW-0808">Transferase</keyword>
<dbReference type="InterPro" id="IPR048354">
    <property type="entry name" value="TOD1_MUCI70_glycTrfase_dom"/>
</dbReference>
<dbReference type="Pfam" id="PF04765">
    <property type="entry name" value="TOD1_MUCI70"/>
    <property type="match status" value="1"/>
</dbReference>
<dbReference type="EMBL" id="LT603707">
    <property type="protein sequence ID" value="SCA95811.1"/>
    <property type="molecule type" value="Genomic_DNA"/>
</dbReference>
<protein>
    <submittedName>
        <fullName evidence="2">Glycosyltransferase</fullName>
    </submittedName>
</protein>
<proteinExistence type="predicted"/>
<reference evidence="2" key="2">
    <citation type="submission" date="2016-08" db="EMBL/GenBank/DDBJ databases">
        <title>Klebsiella loci capsule.</title>
        <authorList>
            <person name="Holt K.E."/>
            <person name="Thomson N.R."/>
        </authorList>
    </citation>
    <scope>NUCLEOTIDE SEQUENCE</scope>
    <source>
        <strain evidence="2">INF092</strain>
    </source>
</reference>
<gene>
    <name evidence="2" type="primary">KL131_00016</name>
</gene>
<dbReference type="InterPro" id="IPR006852">
    <property type="entry name" value="TOD1_MUCI70"/>
</dbReference>